<sequence>MRIEELYVLNPWWREPKSIYTDRHIVAFQNSAFKHYPEKLFLSIQKDKPGIYTIRGPRQIGKTTFLKMLIKNLLESGIKPTNLIFLTCDGIKDRFELSDMLTIYLQTYGSKSNQLNYILIDEVTVIKDWQLTIKYLADLGMFDTSVVILTGSSAYDLKHSSEKMPGRKGQGKDLVYMPITFNEYLKNIGISVEKLSLADILSLSEDEINKLRLEYGFIKEHFFRYLSTGGFPRVIGEFLEKGTVQESINIYKDFVLGDAEKYIGSRTKVLEILRKLPEIVGQRFSWNSLVDIFSGSIGSVDTIQKYMEYLAYSFITFNVFFIDPLTRCIKPKKEKKVYPIDKIIADVITELSGETLGLPQLIELMVLRHILRDEDVSSGLNLYEGPYFWYSERGNEIDFVCEHDGKLIPIEVKYQKNISKSDYLGMKKVFGNGVIVTQETSFKDEGIIGIPAWLFFWLVG</sequence>
<dbReference type="PANTHER" id="PTHR33295:SF18">
    <property type="entry name" value="AAA+ ATPASE DOMAIN-CONTAINING PROTEIN"/>
    <property type="match status" value="1"/>
</dbReference>
<evidence type="ECO:0000259" key="2">
    <source>
        <dbReference type="Pfam" id="PF13635"/>
    </source>
</evidence>
<dbReference type="SUPFAM" id="SSF52540">
    <property type="entry name" value="P-loop containing nucleoside triphosphate hydrolases"/>
    <property type="match status" value="1"/>
</dbReference>
<feature type="domain" description="DUF4143" evidence="2">
    <location>
        <begin position="265"/>
        <end position="414"/>
    </location>
</feature>
<reference evidence="3" key="1">
    <citation type="journal article" date="2020" name="mSystems">
        <title>Genome- and Community-Level Interaction Insights into Carbon Utilization and Element Cycling Functions of Hydrothermarchaeota in Hydrothermal Sediment.</title>
        <authorList>
            <person name="Zhou Z."/>
            <person name="Liu Y."/>
            <person name="Xu W."/>
            <person name="Pan J."/>
            <person name="Luo Z.H."/>
            <person name="Li M."/>
        </authorList>
    </citation>
    <scope>NUCLEOTIDE SEQUENCE [LARGE SCALE GENOMIC DNA]</scope>
    <source>
        <strain evidence="3">SpSt-640</strain>
    </source>
</reference>
<dbReference type="EMBL" id="DTBH01000027">
    <property type="protein sequence ID" value="HGQ76520.1"/>
    <property type="molecule type" value="Genomic_DNA"/>
</dbReference>
<dbReference type="InterPro" id="IPR041682">
    <property type="entry name" value="AAA_14"/>
</dbReference>
<feature type="domain" description="AAA" evidence="1">
    <location>
        <begin position="50"/>
        <end position="185"/>
    </location>
</feature>
<proteinExistence type="predicted"/>
<keyword evidence="3" id="KW-0547">Nucleotide-binding</keyword>
<dbReference type="Pfam" id="PF13635">
    <property type="entry name" value="DUF4143"/>
    <property type="match status" value="1"/>
</dbReference>
<dbReference type="InterPro" id="IPR025420">
    <property type="entry name" value="DUF4143"/>
</dbReference>
<dbReference type="GO" id="GO:0005524">
    <property type="term" value="F:ATP binding"/>
    <property type="evidence" value="ECO:0007669"/>
    <property type="project" value="UniProtKB-KW"/>
</dbReference>
<comment type="caution">
    <text evidence="3">The sequence shown here is derived from an EMBL/GenBank/DDBJ whole genome shotgun (WGS) entry which is preliminary data.</text>
</comment>
<name>A0A7V4CLK7_FERPE</name>
<dbReference type="AlphaFoldDB" id="A0A7V4CLK7"/>
<dbReference type="InterPro" id="IPR027417">
    <property type="entry name" value="P-loop_NTPase"/>
</dbReference>
<dbReference type="Pfam" id="PF13173">
    <property type="entry name" value="AAA_14"/>
    <property type="match status" value="1"/>
</dbReference>
<evidence type="ECO:0000259" key="1">
    <source>
        <dbReference type="Pfam" id="PF13173"/>
    </source>
</evidence>
<dbReference type="PANTHER" id="PTHR33295">
    <property type="entry name" value="ATPASE"/>
    <property type="match status" value="1"/>
</dbReference>
<protein>
    <submittedName>
        <fullName evidence="3">ATP-binding protein</fullName>
    </submittedName>
</protein>
<keyword evidence="3" id="KW-0067">ATP-binding</keyword>
<accession>A0A7V4CLK7</accession>
<gene>
    <name evidence="3" type="ORF">ENU12_01025</name>
</gene>
<organism evidence="3">
    <name type="scientific">Fervidobacterium pennivorans</name>
    <dbReference type="NCBI Taxonomy" id="93466"/>
    <lineage>
        <taxon>Bacteria</taxon>
        <taxon>Thermotogati</taxon>
        <taxon>Thermotogota</taxon>
        <taxon>Thermotogae</taxon>
        <taxon>Thermotogales</taxon>
        <taxon>Fervidobacteriaceae</taxon>
        <taxon>Fervidobacterium</taxon>
    </lineage>
</organism>
<evidence type="ECO:0000313" key="3">
    <source>
        <dbReference type="EMBL" id="HGQ76520.1"/>
    </source>
</evidence>